<proteinExistence type="predicted"/>
<sequence>MEMKEDTQVGIGMGNSVIVQEQTAQEEHNIQNKKMVVATASLGSSFGLYKNLKAIEKELVVFREFMPKASSAAAAEDASSEEDDVIPTPVVIIDQDSDPNATIIEITFGDRLGTLLDTMNALKNLGLNVVKGNVYLDSYGRKVDDPELLEAIRLTVINNLLEYHPVFSLTKFLDLWNFGYCTYFDGFISVLKGGELIFQESSNQLAMGAAFGAMPPSEKVDVDLATHICIYDDGPEQSLLYVETADRPGYLWILSRSLPT</sequence>
<reference evidence="3" key="1">
    <citation type="submission" date="2020-06" db="EMBL/GenBank/DDBJ databases">
        <authorList>
            <person name="Li T."/>
            <person name="Hu X."/>
            <person name="Zhang T."/>
            <person name="Song X."/>
            <person name="Zhang H."/>
            <person name="Dai N."/>
            <person name="Sheng W."/>
            <person name="Hou X."/>
            <person name="Wei L."/>
        </authorList>
    </citation>
    <scope>NUCLEOTIDE SEQUENCE</scope>
    <source>
        <strain evidence="3">K16</strain>
        <tissue evidence="3">Leaf</tissue>
    </source>
</reference>
<keyword evidence="4" id="KW-1185">Reference proteome</keyword>
<dbReference type="GO" id="GO:0016597">
    <property type="term" value="F:amino acid binding"/>
    <property type="evidence" value="ECO:0007669"/>
    <property type="project" value="UniProtKB-UniRule"/>
</dbReference>
<evidence type="ECO:0000313" key="3">
    <source>
        <dbReference type="EMBL" id="KAK4410683.1"/>
    </source>
</evidence>
<dbReference type="Proteomes" id="UP001289374">
    <property type="component" value="Unassembled WGS sequence"/>
</dbReference>
<comment type="caution">
    <text evidence="3">The sequence shown here is derived from an EMBL/GenBank/DDBJ whole genome shotgun (WGS) entry which is preliminary data.</text>
</comment>
<evidence type="ECO:0000313" key="4">
    <source>
        <dbReference type="Proteomes" id="UP001289374"/>
    </source>
</evidence>
<evidence type="ECO:0000256" key="2">
    <source>
        <dbReference type="RuleBase" id="RU369043"/>
    </source>
</evidence>
<accession>A0AAE1XFY3</accession>
<evidence type="ECO:0000256" key="1">
    <source>
        <dbReference type="ARBA" id="ARBA00022737"/>
    </source>
</evidence>
<keyword evidence="1 2" id="KW-0677">Repeat</keyword>
<gene>
    <name evidence="3" type="ORF">Sango_0141300</name>
</gene>
<reference evidence="3" key="2">
    <citation type="journal article" date="2024" name="Plant">
        <title>Genomic evolution and insights into agronomic trait innovations of Sesamum species.</title>
        <authorList>
            <person name="Miao H."/>
            <person name="Wang L."/>
            <person name="Qu L."/>
            <person name="Liu H."/>
            <person name="Sun Y."/>
            <person name="Le M."/>
            <person name="Wang Q."/>
            <person name="Wei S."/>
            <person name="Zheng Y."/>
            <person name="Lin W."/>
            <person name="Duan Y."/>
            <person name="Cao H."/>
            <person name="Xiong S."/>
            <person name="Wang X."/>
            <person name="Wei L."/>
            <person name="Li C."/>
            <person name="Ma Q."/>
            <person name="Ju M."/>
            <person name="Zhao R."/>
            <person name="Li G."/>
            <person name="Mu C."/>
            <person name="Tian Q."/>
            <person name="Mei H."/>
            <person name="Zhang T."/>
            <person name="Gao T."/>
            <person name="Zhang H."/>
        </authorList>
    </citation>
    <scope>NUCLEOTIDE SEQUENCE</scope>
    <source>
        <strain evidence="3">K16</strain>
    </source>
</reference>
<dbReference type="PANTHER" id="PTHR31096:SF16">
    <property type="entry name" value="ACT DOMAIN-CONTAINING PROTEIN ACR11"/>
    <property type="match status" value="1"/>
</dbReference>
<dbReference type="InterPro" id="IPR040217">
    <property type="entry name" value="ACR1-12"/>
</dbReference>
<dbReference type="EMBL" id="JACGWL010000001">
    <property type="protein sequence ID" value="KAK4410683.1"/>
    <property type="molecule type" value="Genomic_DNA"/>
</dbReference>
<dbReference type="GO" id="GO:0009570">
    <property type="term" value="C:chloroplast stroma"/>
    <property type="evidence" value="ECO:0007669"/>
    <property type="project" value="TreeGrafter"/>
</dbReference>
<dbReference type="PANTHER" id="PTHR31096">
    <property type="entry name" value="ACT DOMAIN-CONTAINING PROTEIN ACR4-RELATED"/>
    <property type="match status" value="1"/>
</dbReference>
<organism evidence="3 4">
    <name type="scientific">Sesamum angolense</name>
    <dbReference type="NCBI Taxonomy" id="2727404"/>
    <lineage>
        <taxon>Eukaryota</taxon>
        <taxon>Viridiplantae</taxon>
        <taxon>Streptophyta</taxon>
        <taxon>Embryophyta</taxon>
        <taxon>Tracheophyta</taxon>
        <taxon>Spermatophyta</taxon>
        <taxon>Magnoliopsida</taxon>
        <taxon>eudicotyledons</taxon>
        <taxon>Gunneridae</taxon>
        <taxon>Pentapetalae</taxon>
        <taxon>asterids</taxon>
        <taxon>lamiids</taxon>
        <taxon>Lamiales</taxon>
        <taxon>Pedaliaceae</taxon>
        <taxon>Sesamum</taxon>
    </lineage>
</organism>
<dbReference type="GO" id="GO:0009535">
    <property type="term" value="C:chloroplast thylakoid membrane"/>
    <property type="evidence" value="ECO:0007669"/>
    <property type="project" value="TreeGrafter"/>
</dbReference>
<protein>
    <recommendedName>
        <fullName evidence="2">ACT domain-containing protein ACR</fullName>
    </recommendedName>
    <alternativeName>
        <fullName evidence="2">Protein ACT DOMAIN REPEATS</fullName>
    </alternativeName>
</protein>
<comment type="function">
    <text evidence="2">Binds amino acids.</text>
</comment>
<dbReference type="AlphaFoldDB" id="A0AAE1XFY3"/>
<name>A0AAE1XFY3_9LAMI</name>